<gene>
    <name evidence="1" type="ordered locus">MULP_03588</name>
</gene>
<dbReference type="HOGENOM" id="CLU_2509122_0_0_11"/>
<sequence>MADLAVGAGRPTVNDWTIAGHISAAQPSRAVKLPRNTIRQQIVNTVLAAYAVVTTRRRRRPSQRHCHRRESFVEDAAMSREMFRL</sequence>
<reference evidence="1 2" key="1">
    <citation type="journal article" date="2013" name="J. Bacteriol.">
        <title>Complete Genome Sequence of the Frog Pathogen Mycobacterium ulcerans Ecovar Liflandii.</title>
        <authorList>
            <person name="Tobias N.J."/>
            <person name="Doig K.D."/>
            <person name="Medema M.H."/>
            <person name="Chen H."/>
            <person name="Haring V."/>
            <person name="Moore R."/>
            <person name="Seemann T."/>
            <person name="Stinear T.P."/>
        </authorList>
    </citation>
    <scope>NUCLEOTIDE SEQUENCE [LARGE SCALE GENOMIC DNA]</scope>
    <source>
        <strain evidence="1 2">128FXT</strain>
    </source>
</reference>
<name>L7V9W1_MYCL1</name>
<dbReference type="KEGG" id="mli:MULP_03588"/>
<evidence type="ECO:0000313" key="2">
    <source>
        <dbReference type="Proteomes" id="UP000011157"/>
    </source>
</evidence>
<protein>
    <submittedName>
        <fullName evidence="1">Uncharacterized protein</fullName>
    </submittedName>
</protein>
<organism evidence="1 2">
    <name type="scientific">Mycobacterium liflandii (strain 128FXT)</name>
    <dbReference type="NCBI Taxonomy" id="459424"/>
    <lineage>
        <taxon>Bacteria</taxon>
        <taxon>Bacillati</taxon>
        <taxon>Actinomycetota</taxon>
        <taxon>Actinomycetes</taxon>
        <taxon>Mycobacteriales</taxon>
        <taxon>Mycobacteriaceae</taxon>
        <taxon>Mycobacterium</taxon>
        <taxon>Mycobacterium ulcerans group</taxon>
    </lineage>
</organism>
<dbReference type="Proteomes" id="UP000011157">
    <property type="component" value="Chromosome"/>
</dbReference>
<accession>L7V9W1</accession>
<proteinExistence type="predicted"/>
<dbReference type="PATRIC" id="fig|459424.11.peg.3699"/>
<keyword evidence="2" id="KW-1185">Reference proteome</keyword>
<dbReference type="EMBL" id="CP003899">
    <property type="protein sequence ID" value="AGC63253.1"/>
    <property type="molecule type" value="Genomic_DNA"/>
</dbReference>
<evidence type="ECO:0000313" key="1">
    <source>
        <dbReference type="EMBL" id="AGC63253.1"/>
    </source>
</evidence>
<dbReference type="AlphaFoldDB" id="L7V9W1"/>